<dbReference type="SUPFAM" id="SSF51445">
    <property type="entry name" value="(Trans)glycosidases"/>
    <property type="match status" value="1"/>
</dbReference>
<sequence>MNGKLFKLAKVLIVLSFISNLLIAQAITFERKISGKFKDTLAVRWLDPRFGEFPDASLIDFSFLLDPPAGKFGFVKVGEDGHFYLEKTNKRIKFWGVTIAGSHVDIPKERIETVVEVLARAGCNIIRLHELDNRGGEKFGIVRRNIIDESYPNENNSRNLDKEYLDRVDYWIYQAQKRGIYVYLVLRAYRTFKAGDGVEGAEKMERKGSPYGLFDEQMIKLQKEFIDNFLFKHVNPYTGVPNGLNPAVAMIELINEDSFFFQYDKLDAMIEPYKTKFMRLWVQFLREKYVNTENLKRAWTTKDGFSILGNDESIEEGRVKFPKLKLGEFSEVGHSEIDHPLRKKDGIEFLMSLQVKLFKDLKEFIRSRGCPIPLTTTVNGEFICDTYTVASELDFIGQNMYMDHPFFEQGREWVGISFFRNENYLKKSDRWGFPVYSSFYAWDKKPIVIREWALCYPNEYRASSLIQMAVYSLLQDYDAVIYFAYYTWGDVNVCSPFGLQSDPTRWGLFGYAAKIFINSEIKPFHEKVNICFYPDDLKTFIDWWNEAYKLSYNFMLRNKILSNDEIASLGGNEINIPARDIFRGNAKKLIDSLMKITRDEIKIDFAKGVLLINSKTFKAVSGEVDTSKTYKLGNFKIKISSPISAVLILSLDNLPLEKSNKIAVKFVTVAKNRGQIFERVNDGRFALKNQGSAPVQTYGEKSDSGIEILKDDKSIVKSFMRNGSFEVVIDKDKKHVFIFCDTPNIKFEVSPEFFRFGRIVKFYQEIGGEGCGEVFENSAFVYPGYSKYVMIY</sequence>
<dbReference type="OrthoDB" id="9809937at2"/>
<proteinExistence type="predicted"/>
<gene>
    <name evidence="2" type="ORF">JGI4_02257</name>
    <name evidence="1" type="ORF">JGI8_00133</name>
</gene>
<reference evidence="2" key="2">
    <citation type="submission" date="2015-11" db="EMBL/GenBank/DDBJ databases">
        <authorList>
            <person name="Zhang Y."/>
            <person name="Guo Z."/>
        </authorList>
    </citation>
    <scope>NUCLEOTIDE SEQUENCE [LARGE SCALE GENOMIC DNA]</scope>
    <source>
        <strain evidence="2">JGI-4</strain>
    </source>
</reference>
<evidence type="ECO:0008006" key="5">
    <source>
        <dbReference type="Google" id="ProtNLM"/>
    </source>
</evidence>
<dbReference type="InterPro" id="IPR017853">
    <property type="entry name" value="GH"/>
</dbReference>
<name>A0A0P1LIK7_9BACT</name>
<dbReference type="EMBL" id="CZVI01000001">
    <property type="protein sequence ID" value="CUS77535.1"/>
    <property type="molecule type" value="Genomic_DNA"/>
</dbReference>
<evidence type="ECO:0000313" key="1">
    <source>
        <dbReference type="EMBL" id="CUS77535.1"/>
    </source>
</evidence>
<accession>A0A0P1MKS2</accession>
<evidence type="ECO:0000313" key="3">
    <source>
        <dbReference type="Proteomes" id="UP000182011"/>
    </source>
</evidence>
<reference evidence="3 4" key="1">
    <citation type="submission" date="2015-11" db="EMBL/GenBank/DDBJ databases">
        <authorList>
            <person name="Varghese N."/>
        </authorList>
    </citation>
    <scope>NUCLEOTIDE SEQUENCE [LARGE SCALE GENOMIC DNA]</scope>
    <source>
        <strain evidence="1 4">JGI-8</strain>
    </source>
</reference>
<keyword evidence="4" id="KW-1185">Reference proteome</keyword>
<accession>A0A0P1LA25</accession>
<dbReference type="STRING" id="1633631.GCA_001442925_02250"/>
<accession>A0A0P1LUG7</accession>
<evidence type="ECO:0000313" key="4">
    <source>
        <dbReference type="Proteomes" id="UP000182200"/>
    </source>
</evidence>
<dbReference type="RefSeq" id="WP_047133381.1">
    <property type="nucleotide sequence ID" value="NZ_CZVI01000001.1"/>
</dbReference>
<accession>A0A0P1LIK7</accession>
<organism evidence="2 3">
    <name type="scientific">Candidatus Kryptonium thompsonii</name>
    <dbReference type="NCBI Taxonomy" id="1633631"/>
    <lineage>
        <taxon>Bacteria</taxon>
        <taxon>Pseudomonadati</taxon>
        <taxon>Candidatus Kryptoniota</taxon>
        <taxon>Candidatus Kryptonium</taxon>
    </lineage>
</organism>
<accession>A0A0P1NX32</accession>
<dbReference type="Proteomes" id="UP000182011">
    <property type="component" value="Unassembled WGS sequence"/>
</dbReference>
<dbReference type="EMBL" id="FAOP01000012">
    <property type="protein sequence ID" value="CUU09047.1"/>
    <property type="molecule type" value="Genomic_DNA"/>
</dbReference>
<dbReference type="AlphaFoldDB" id="A0A0P1LIK7"/>
<accession>A0A0S4NCI5</accession>
<evidence type="ECO:0000313" key="2">
    <source>
        <dbReference type="EMBL" id="CUU09047.1"/>
    </source>
</evidence>
<dbReference type="Gene3D" id="3.20.20.80">
    <property type="entry name" value="Glycosidases"/>
    <property type="match status" value="1"/>
</dbReference>
<accession>A0A0P1LMX0</accession>
<dbReference type="Proteomes" id="UP000182200">
    <property type="component" value="Unassembled WGS sequence"/>
</dbReference>
<accession>A0A0P1MD42</accession>
<protein>
    <recommendedName>
        <fullName evidence="5">Glycoside hydrolase family 42 N-terminal domain-containing protein</fullName>
    </recommendedName>
</protein>